<keyword evidence="3" id="KW-1185">Reference proteome</keyword>
<evidence type="ECO:0000313" key="2">
    <source>
        <dbReference type="EMBL" id="MCW9705550.1"/>
    </source>
</evidence>
<comment type="caution">
    <text evidence="2">The sequence shown here is derived from an EMBL/GenBank/DDBJ whole genome shotgun (WGS) entry which is preliminary data.</text>
</comment>
<dbReference type="Gene3D" id="1.10.10.10">
    <property type="entry name" value="Winged helix-like DNA-binding domain superfamily/Winged helix DNA-binding domain"/>
    <property type="match status" value="1"/>
</dbReference>
<dbReference type="SUPFAM" id="SSF46785">
    <property type="entry name" value="Winged helix' DNA-binding domain"/>
    <property type="match status" value="1"/>
</dbReference>
<dbReference type="PRINTS" id="PR00598">
    <property type="entry name" value="HTHMARR"/>
</dbReference>
<dbReference type="InterPro" id="IPR000835">
    <property type="entry name" value="HTH_MarR-typ"/>
</dbReference>
<dbReference type="PANTHER" id="PTHR33164:SF43">
    <property type="entry name" value="HTH-TYPE TRANSCRIPTIONAL REPRESSOR YETL"/>
    <property type="match status" value="1"/>
</dbReference>
<protein>
    <submittedName>
        <fullName evidence="2">MarR family transcriptional regulator</fullName>
    </submittedName>
</protein>
<evidence type="ECO:0000259" key="1">
    <source>
        <dbReference type="PROSITE" id="PS50995"/>
    </source>
</evidence>
<dbReference type="InterPro" id="IPR036388">
    <property type="entry name" value="WH-like_DNA-bd_sf"/>
</dbReference>
<dbReference type="Proteomes" id="UP001207918">
    <property type="component" value="Unassembled WGS sequence"/>
</dbReference>
<dbReference type="SMART" id="SM00347">
    <property type="entry name" value="HTH_MARR"/>
    <property type="match status" value="1"/>
</dbReference>
<evidence type="ECO:0000313" key="3">
    <source>
        <dbReference type="Proteomes" id="UP001207918"/>
    </source>
</evidence>
<sequence>MGQFIKNSESTKVERETIHNLLEAACSIRHDLDSISSDFGISRSQLGVLYILKEAHPEGRSRGEIIDGLVDTCPDVTRLIDRLEDEGYVTRYRCEKDARVSIAKITDKGIAIFDKAREAYIGYLERMGQLFTEEECDIMSDFCKKISKEMTRSKALEKSA</sequence>
<gene>
    <name evidence="2" type="ORF">J6I44_01725</name>
</gene>
<dbReference type="Pfam" id="PF01047">
    <property type="entry name" value="MarR"/>
    <property type="match status" value="1"/>
</dbReference>
<dbReference type="PANTHER" id="PTHR33164">
    <property type="entry name" value="TRANSCRIPTIONAL REGULATOR, MARR FAMILY"/>
    <property type="match status" value="1"/>
</dbReference>
<dbReference type="InterPro" id="IPR036390">
    <property type="entry name" value="WH_DNA-bd_sf"/>
</dbReference>
<dbReference type="PROSITE" id="PS50995">
    <property type="entry name" value="HTH_MARR_2"/>
    <property type="match status" value="1"/>
</dbReference>
<dbReference type="EMBL" id="JAGGJA010000001">
    <property type="protein sequence ID" value="MCW9705550.1"/>
    <property type="molecule type" value="Genomic_DNA"/>
</dbReference>
<dbReference type="RefSeq" id="WP_265764214.1">
    <property type="nucleotide sequence ID" value="NZ_JAGGJA010000001.1"/>
</dbReference>
<name>A0ABT3PI25_9BACT</name>
<reference evidence="2 3" key="1">
    <citation type="submission" date="2021-03" db="EMBL/GenBank/DDBJ databases">
        <title>Aliifodinibius sp. nov., a new bacterium isolated from saline soil.</title>
        <authorList>
            <person name="Galisteo C."/>
            <person name="De La Haba R."/>
            <person name="Sanchez-Porro C."/>
            <person name="Ventosa A."/>
        </authorList>
    </citation>
    <scope>NUCLEOTIDE SEQUENCE [LARGE SCALE GENOMIC DNA]</scope>
    <source>
        <strain evidence="2 3">1BSP15-2V2</strain>
    </source>
</reference>
<organism evidence="2 3">
    <name type="scientific">Fodinibius salsisoli</name>
    <dbReference type="NCBI Taxonomy" id="2820877"/>
    <lineage>
        <taxon>Bacteria</taxon>
        <taxon>Pseudomonadati</taxon>
        <taxon>Balneolota</taxon>
        <taxon>Balneolia</taxon>
        <taxon>Balneolales</taxon>
        <taxon>Balneolaceae</taxon>
        <taxon>Fodinibius</taxon>
    </lineage>
</organism>
<proteinExistence type="predicted"/>
<accession>A0ABT3PI25</accession>
<dbReference type="InterPro" id="IPR039422">
    <property type="entry name" value="MarR/SlyA-like"/>
</dbReference>
<feature type="domain" description="HTH marR-type" evidence="1">
    <location>
        <begin position="14"/>
        <end position="148"/>
    </location>
</feature>